<feature type="chain" id="PRO_5046872087" evidence="1">
    <location>
        <begin position="24"/>
        <end position="593"/>
    </location>
</feature>
<protein>
    <submittedName>
        <fullName evidence="3">LpqB family beta-propeller domain-containing protein</fullName>
    </submittedName>
</protein>
<name>A0ABW1R303_9ACTN</name>
<evidence type="ECO:0000313" key="4">
    <source>
        <dbReference type="Proteomes" id="UP001596098"/>
    </source>
</evidence>
<dbReference type="Pfam" id="PF25976">
    <property type="entry name" value="LpqB_N"/>
    <property type="match status" value="1"/>
</dbReference>
<proteinExistence type="predicted"/>
<evidence type="ECO:0000259" key="2">
    <source>
        <dbReference type="SMART" id="SM00909"/>
    </source>
</evidence>
<accession>A0ABW1R303</accession>
<feature type="domain" description="GerMN" evidence="2">
    <location>
        <begin position="205"/>
        <end position="296"/>
    </location>
</feature>
<dbReference type="SUPFAM" id="SSF75011">
    <property type="entry name" value="3-carboxy-cis,cis-mucoante lactonizing enzyme"/>
    <property type="match status" value="1"/>
</dbReference>
<reference evidence="4" key="1">
    <citation type="journal article" date="2019" name="Int. J. Syst. Evol. Microbiol.">
        <title>The Global Catalogue of Microorganisms (GCM) 10K type strain sequencing project: providing services to taxonomists for standard genome sequencing and annotation.</title>
        <authorList>
            <consortium name="The Broad Institute Genomics Platform"/>
            <consortium name="The Broad Institute Genome Sequencing Center for Infectious Disease"/>
            <person name="Wu L."/>
            <person name="Ma J."/>
        </authorList>
    </citation>
    <scope>NUCLEOTIDE SEQUENCE [LARGE SCALE GENOMIC DNA]</scope>
    <source>
        <strain evidence="4">DFY28</strain>
    </source>
</reference>
<dbReference type="InterPro" id="IPR018910">
    <property type="entry name" value="LpqB_C"/>
</dbReference>
<dbReference type="SMART" id="SM00909">
    <property type="entry name" value="Germane"/>
    <property type="match status" value="1"/>
</dbReference>
<organism evidence="3 4">
    <name type="scientific">Nocardioides yefusunii</name>
    <dbReference type="NCBI Taxonomy" id="2500546"/>
    <lineage>
        <taxon>Bacteria</taxon>
        <taxon>Bacillati</taxon>
        <taxon>Actinomycetota</taxon>
        <taxon>Actinomycetes</taxon>
        <taxon>Propionibacteriales</taxon>
        <taxon>Nocardioidaceae</taxon>
        <taxon>Nocardioides</taxon>
    </lineage>
</organism>
<dbReference type="InterPro" id="IPR059026">
    <property type="entry name" value="LpqB_N"/>
</dbReference>
<dbReference type="RefSeq" id="WP_128219853.1">
    <property type="nucleotide sequence ID" value="NZ_JBHSQI010000006.1"/>
</dbReference>
<dbReference type="Proteomes" id="UP001596098">
    <property type="component" value="Unassembled WGS sequence"/>
</dbReference>
<sequence length="593" mass="62926">MIRRSSASFAVATAMAMALSAMALTGCVRMPSAGPVVESGVDAYTIGSNETSYQPPSPADNATRSEIVHGFLQAMRALPLSTDVSRQYLTDEASDRWEPQYTVTTFASVSLSFTGDTAVLVLNGAHGYDGHGAWLGRLGRSESTFELPMVQEHGEWRIAQAPQRLLVSESWFAENVERVQLYFLDSTSSLMVPEPAHYPAGETQLGYLVRGLLKGPGRELTGVVRSALPSGLRLAQEDVRPDEQGRLHLALRGPAGAFDGIVGDHAAAQLAWTLRQADEVDSFSISFNGRHLSFADGSSRRSVNAATLVVPYGSASVPGTFEFVDGRLRRGLPNRSTVATTGPFGSGLTPVRSVGVRLDGRSVVAVDSTGTQVYTGPVESVRLPRGGLRTVLSGRTDLLEPTTDAAGRTWLVDLTDSGAEVLMLSGRRVQTVAVAGVTGRDDVTSIQVSPDGTRLAFLAGEPSGAHTTISVARVVFDADRNARTTAAQPVGKHLQAEQPVLDMVWTTGARLGVLLDTGEEVLAVHLVAAEGAPDAFSRIQRVRARPGSSGLAMTSIPGAKSYVYSGTVVRDLDDVERPLGSLHEGADWFGYPG</sequence>
<dbReference type="PROSITE" id="PS51257">
    <property type="entry name" value="PROKAR_LIPOPROTEIN"/>
    <property type="match status" value="1"/>
</dbReference>
<dbReference type="Pfam" id="PF10646">
    <property type="entry name" value="Germane"/>
    <property type="match status" value="1"/>
</dbReference>
<keyword evidence="1" id="KW-0732">Signal</keyword>
<gene>
    <name evidence="3" type="ORF">ACFPWU_12470</name>
</gene>
<feature type="signal peptide" evidence="1">
    <location>
        <begin position="1"/>
        <end position="23"/>
    </location>
</feature>
<dbReference type="InterPro" id="IPR019606">
    <property type="entry name" value="GerMN"/>
</dbReference>
<evidence type="ECO:0000313" key="3">
    <source>
        <dbReference type="EMBL" id="MFC6154475.1"/>
    </source>
</evidence>
<comment type="caution">
    <text evidence="3">The sequence shown here is derived from an EMBL/GenBank/DDBJ whole genome shotgun (WGS) entry which is preliminary data.</text>
</comment>
<keyword evidence="4" id="KW-1185">Reference proteome</keyword>
<dbReference type="Pfam" id="PF10647">
    <property type="entry name" value="Gmad1"/>
    <property type="match status" value="1"/>
</dbReference>
<evidence type="ECO:0000256" key="1">
    <source>
        <dbReference type="SAM" id="SignalP"/>
    </source>
</evidence>
<dbReference type="EMBL" id="JBHSQI010000006">
    <property type="protein sequence ID" value="MFC6154475.1"/>
    <property type="molecule type" value="Genomic_DNA"/>
</dbReference>